<comment type="caution">
    <text evidence="3">The sequence shown here is derived from an EMBL/GenBank/DDBJ whole genome shotgun (WGS) entry which is preliminary data.</text>
</comment>
<dbReference type="RefSeq" id="WP_380963511.1">
    <property type="nucleotide sequence ID" value="NZ_JBHTCO010000003.1"/>
</dbReference>
<proteinExistence type="inferred from homology"/>
<dbReference type="GO" id="GO:0016491">
    <property type="term" value="F:oxidoreductase activity"/>
    <property type="evidence" value="ECO:0007669"/>
    <property type="project" value="UniProtKB-KW"/>
</dbReference>
<gene>
    <name evidence="3" type="ORF">ACFQRG_03055</name>
</gene>
<dbReference type="PRINTS" id="PR00081">
    <property type="entry name" value="GDHRDH"/>
</dbReference>
<evidence type="ECO:0000256" key="2">
    <source>
        <dbReference type="ARBA" id="ARBA00023002"/>
    </source>
</evidence>
<evidence type="ECO:0000313" key="3">
    <source>
        <dbReference type="EMBL" id="MFC7391975.1"/>
    </source>
</evidence>
<dbReference type="EC" id="1.1.1.-" evidence="3"/>
<dbReference type="EMBL" id="JBHTCO010000003">
    <property type="protein sequence ID" value="MFC7391975.1"/>
    <property type="molecule type" value="Genomic_DNA"/>
</dbReference>
<dbReference type="InterPro" id="IPR036291">
    <property type="entry name" value="NAD(P)-bd_dom_sf"/>
</dbReference>
<dbReference type="PANTHER" id="PTHR42760">
    <property type="entry name" value="SHORT-CHAIN DEHYDROGENASES/REDUCTASES FAMILY MEMBER"/>
    <property type="match status" value="1"/>
</dbReference>
<dbReference type="PRINTS" id="PR00080">
    <property type="entry name" value="SDRFAMILY"/>
</dbReference>
<evidence type="ECO:0000313" key="4">
    <source>
        <dbReference type="Proteomes" id="UP001596505"/>
    </source>
</evidence>
<dbReference type="InterPro" id="IPR002347">
    <property type="entry name" value="SDR_fam"/>
</dbReference>
<keyword evidence="2 3" id="KW-0560">Oxidoreductase</keyword>
<dbReference type="Proteomes" id="UP001596505">
    <property type="component" value="Unassembled WGS sequence"/>
</dbReference>
<keyword evidence="4" id="KW-1185">Reference proteome</keyword>
<accession>A0ABW2PTT4</accession>
<sequence length="249" mass="26748">MKTAIITGAARGIGQSIAKRLYDAGYQLVLADVLEEDLHNTARELTGQTMAVPKVVDVREPSLVKELMAETFQQFGEINAVVNVAGTCHRESFEDTTIEAWRMDVDTNMTGTFLMCQAAIFPYMKQQGHGRIVNIASVSGKLGGIGPVNQDGSGGRSGIAYAASKAGVINLTRWIAREVGKWGITCNSIAPGPIATEMTQGHKYQMEDVPVQRWGTPEDVAGAAEFLLREENSFITGTCLNVDGGLVLA</sequence>
<protein>
    <submittedName>
        <fullName evidence="3">SDR family NAD(P)-dependent oxidoreductase</fullName>
        <ecNumber evidence="3">1.1.1.-</ecNumber>
    </submittedName>
</protein>
<name>A0ABW2PTT4_9BACL</name>
<dbReference type="SUPFAM" id="SSF51735">
    <property type="entry name" value="NAD(P)-binding Rossmann-fold domains"/>
    <property type="match status" value="1"/>
</dbReference>
<dbReference type="InterPro" id="IPR020904">
    <property type="entry name" value="Sc_DH/Rdtase_CS"/>
</dbReference>
<dbReference type="CDD" id="cd05233">
    <property type="entry name" value="SDR_c"/>
    <property type="match status" value="1"/>
</dbReference>
<comment type="similarity">
    <text evidence="1">Belongs to the short-chain dehydrogenases/reductases (SDR) family.</text>
</comment>
<dbReference type="Pfam" id="PF13561">
    <property type="entry name" value="adh_short_C2"/>
    <property type="match status" value="1"/>
</dbReference>
<dbReference type="PANTHER" id="PTHR42760:SF115">
    <property type="entry name" value="3-OXOACYL-[ACYL-CARRIER-PROTEIN] REDUCTASE FABG"/>
    <property type="match status" value="1"/>
</dbReference>
<dbReference type="PROSITE" id="PS00061">
    <property type="entry name" value="ADH_SHORT"/>
    <property type="match status" value="1"/>
</dbReference>
<dbReference type="Gene3D" id="3.40.50.720">
    <property type="entry name" value="NAD(P)-binding Rossmann-like Domain"/>
    <property type="match status" value="1"/>
</dbReference>
<reference evidence="4" key="1">
    <citation type="journal article" date="2019" name="Int. J. Syst. Evol. Microbiol.">
        <title>The Global Catalogue of Microorganisms (GCM) 10K type strain sequencing project: providing services to taxonomists for standard genome sequencing and annotation.</title>
        <authorList>
            <consortium name="The Broad Institute Genomics Platform"/>
            <consortium name="The Broad Institute Genome Sequencing Center for Infectious Disease"/>
            <person name="Wu L."/>
            <person name="Ma J."/>
        </authorList>
    </citation>
    <scope>NUCLEOTIDE SEQUENCE [LARGE SCALE GENOMIC DNA]</scope>
    <source>
        <strain evidence="4">CGMCC 1.16305</strain>
    </source>
</reference>
<organism evidence="3 4">
    <name type="scientific">Scopulibacillus cellulosilyticus</name>
    <dbReference type="NCBI Taxonomy" id="2665665"/>
    <lineage>
        <taxon>Bacteria</taxon>
        <taxon>Bacillati</taxon>
        <taxon>Bacillota</taxon>
        <taxon>Bacilli</taxon>
        <taxon>Bacillales</taxon>
        <taxon>Sporolactobacillaceae</taxon>
        <taxon>Scopulibacillus</taxon>
    </lineage>
</organism>
<evidence type="ECO:0000256" key="1">
    <source>
        <dbReference type="ARBA" id="ARBA00006484"/>
    </source>
</evidence>